<reference evidence="6" key="1">
    <citation type="journal article" date="2020" name="mSystems">
        <title>Genome- and Community-Level Interaction Insights into Carbon Utilization and Element Cycling Functions of Hydrothermarchaeota in Hydrothermal Sediment.</title>
        <authorList>
            <person name="Zhou Z."/>
            <person name="Liu Y."/>
            <person name="Xu W."/>
            <person name="Pan J."/>
            <person name="Luo Z.H."/>
            <person name="Li M."/>
        </authorList>
    </citation>
    <scope>NUCLEOTIDE SEQUENCE [LARGE SCALE GENOMIC DNA]</scope>
    <source>
        <strain evidence="6">HyVt-505</strain>
    </source>
</reference>
<name>A0A832N5Q9_9GAMM</name>
<sequence length="545" mass="60988">AAIDGYKQLAISPQQQLAIDRFRQVVDRYAEKYELSKQLIDQGWGADLIERQVRVDDGPGLQALEYLSAATLKDSHANEAAVERDIARVLAFMDWGWLLVPLLVLVSAVVILMLYRLTKSNEVLESAKQYADDVLKAAPDAMIVVGKAGTILNANLEAQSLFGYSADELVGMKLEQMMPERFRQPHSTYVNKAFEVARPQSMNKRSDLLALTKSGKEISIEINLSYTSQDGETQSIAAIRDVSMRKQAEGHMRLARKVLDDASEGILITDKDACIVDMNAAFCQLSGYGRDELLGQSPSILSSGRHDRDFYQQMWLQLAKLGYWKGEIWDRRKGGELIPSLVSISAVVDEADEVSNYVAVYSDITDLKEKEQQLEQLAHFDGLTGLANRMLFHDRLRAAMHRSNRRKKCCAVMYIDLDGFKLVNDRLGHAAGDNVLVQVSAQIRDSIREDDTAARLGGDEFAIIFNELADRDDVDMLAERVLKKLTFEVNSDAETLFISASIGVAIYPDHGDSIEGLLQCADQAMYDCKRHGKKGYRRFSNEKSQ</sequence>
<dbReference type="PROSITE" id="PS50887">
    <property type="entry name" value="GGDEF"/>
    <property type="match status" value="1"/>
</dbReference>
<dbReference type="Pfam" id="PF08448">
    <property type="entry name" value="PAS_4"/>
    <property type="match status" value="1"/>
</dbReference>
<dbReference type="InterPro" id="IPR029787">
    <property type="entry name" value="Nucleotide_cyclase"/>
</dbReference>
<comment type="caution">
    <text evidence="6">The sequence shown here is derived from an EMBL/GenBank/DDBJ whole genome shotgun (WGS) entry which is preliminary data.</text>
</comment>
<dbReference type="SMART" id="SM00091">
    <property type="entry name" value="PAS"/>
    <property type="match status" value="2"/>
</dbReference>
<dbReference type="InterPro" id="IPR043128">
    <property type="entry name" value="Rev_trsase/Diguanyl_cyclase"/>
</dbReference>
<keyword evidence="2" id="KW-1133">Transmembrane helix</keyword>
<dbReference type="InterPro" id="IPR000014">
    <property type="entry name" value="PAS"/>
</dbReference>
<dbReference type="InterPro" id="IPR000160">
    <property type="entry name" value="GGDEF_dom"/>
</dbReference>
<dbReference type="AlphaFoldDB" id="A0A832N5Q9"/>
<feature type="domain" description="PAC" evidence="4">
    <location>
        <begin position="324"/>
        <end position="376"/>
    </location>
</feature>
<dbReference type="FunFam" id="3.30.70.270:FF:000001">
    <property type="entry name" value="Diguanylate cyclase domain protein"/>
    <property type="match status" value="1"/>
</dbReference>
<feature type="domain" description="PAS" evidence="3">
    <location>
        <begin position="127"/>
        <end position="180"/>
    </location>
</feature>
<evidence type="ECO:0000313" key="6">
    <source>
        <dbReference type="EMBL" id="HHJ80031.1"/>
    </source>
</evidence>
<dbReference type="SUPFAM" id="SSF55785">
    <property type="entry name" value="PYP-like sensor domain (PAS domain)"/>
    <property type="match status" value="2"/>
</dbReference>
<dbReference type="NCBIfam" id="TIGR00254">
    <property type="entry name" value="GGDEF"/>
    <property type="match status" value="1"/>
</dbReference>
<feature type="domain" description="GGDEF" evidence="5">
    <location>
        <begin position="408"/>
        <end position="541"/>
    </location>
</feature>
<gene>
    <name evidence="6" type="ORF">ENJ65_00190</name>
</gene>
<dbReference type="PROSITE" id="PS50112">
    <property type="entry name" value="PAS"/>
    <property type="match status" value="2"/>
</dbReference>
<keyword evidence="2" id="KW-0472">Membrane</keyword>
<dbReference type="Pfam" id="PF00990">
    <property type="entry name" value="GGDEF"/>
    <property type="match status" value="1"/>
</dbReference>
<dbReference type="SMART" id="SM00086">
    <property type="entry name" value="PAC"/>
    <property type="match status" value="1"/>
</dbReference>
<keyword evidence="2" id="KW-0812">Transmembrane</keyword>
<dbReference type="InterPro" id="IPR013656">
    <property type="entry name" value="PAS_4"/>
</dbReference>
<dbReference type="CDD" id="cd01949">
    <property type="entry name" value="GGDEF"/>
    <property type="match status" value="1"/>
</dbReference>
<accession>A0A832N5Q9</accession>
<dbReference type="SUPFAM" id="SSF55073">
    <property type="entry name" value="Nucleotide cyclase"/>
    <property type="match status" value="1"/>
</dbReference>
<feature type="transmembrane region" description="Helical" evidence="2">
    <location>
        <begin position="95"/>
        <end position="115"/>
    </location>
</feature>
<feature type="domain" description="PAS" evidence="3">
    <location>
        <begin position="251"/>
        <end position="297"/>
    </location>
</feature>
<dbReference type="Gene3D" id="3.30.450.20">
    <property type="entry name" value="PAS domain"/>
    <property type="match status" value="2"/>
</dbReference>
<comment type="cofactor">
    <cofactor evidence="1">
        <name>Mg(2+)</name>
        <dbReference type="ChEBI" id="CHEBI:18420"/>
    </cofactor>
</comment>
<dbReference type="PANTHER" id="PTHR46663:SF3">
    <property type="entry name" value="SLL0267 PROTEIN"/>
    <property type="match status" value="1"/>
</dbReference>
<dbReference type="InterPro" id="IPR035965">
    <property type="entry name" value="PAS-like_dom_sf"/>
</dbReference>
<dbReference type="NCBIfam" id="TIGR00229">
    <property type="entry name" value="sensory_box"/>
    <property type="match status" value="2"/>
</dbReference>
<dbReference type="EMBL" id="DRNF01000015">
    <property type="protein sequence ID" value="HHJ80031.1"/>
    <property type="molecule type" value="Genomic_DNA"/>
</dbReference>
<evidence type="ECO:0000259" key="4">
    <source>
        <dbReference type="PROSITE" id="PS50113"/>
    </source>
</evidence>
<dbReference type="GO" id="GO:0003824">
    <property type="term" value="F:catalytic activity"/>
    <property type="evidence" value="ECO:0007669"/>
    <property type="project" value="UniProtKB-ARBA"/>
</dbReference>
<evidence type="ECO:0000259" key="3">
    <source>
        <dbReference type="PROSITE" id="PS50112"/>
    </source>
</evidence>
<dbReference type="Pfam" id="PF13426">
    <property type="entry name" value="PAS_9"/>
    <property type="match status" value="1"/>
</dbReference>
<evidence type="ECO:0000259" key="5">
    <source>
        <dbReference type="PROSITE" id="PS50887"/>
    </source>
</evidence>
<evidence type="ECO:0000256" key="2">
    <source>
        <dbReference type="SAM" id="Phobius"/>
    </source>
</evidence>
<dbReference type="SMART" id="SM00267">
    <property type="entry name" value="GGDEF"/>
    <property type="match status" value="1"/>
</dbReference>
<dbReference type="InterPro" id="IPR001610">
    <property type="entry name" value="PAC"/>
</dbReference>
<dbReference type="InterPro" id="IPR000700">
    <property type="entry name" value="PAS-assoc_C"/>
</dbReference>
<dbReference type="CDD" id="cd00130">
    <property type="entry name" value="PAS"/>
    <property type="match status" value="2"/>
</dbReference>
<protein>
    <submittedName>
        <fullName evidence="6">Sensor domain-containing diguanylate cyclase</fullName>
    </submittedName>
</protein>
<dbReference type="PROSITE" id="PS50113">
    <property type="entry name" value="PAC"/>
    <property type="match status" value="1"/>
</dbReference>
<dbReference type="Proteomes" id="UP000885832">
    <property type="component" value="Unassembled WGS sequence"/>
</dbReference>
<dbReference type="InterPro" id="IPR052163">
    <property type="entry name" value="DGC-Regulatory_Protein"/>
</dbReference>
<evidence type="ECO:0000256" key="1">
    <source>
        <dbReference type="ARBA" id="ARBA00001946"/>
    </source>
</evidence>
<organism evidence="6">
    <name type="scientific">Candidatus Tenderia electrophaga</name>
    <dbReference type="NCBI Taxonomy" id="1748243"/>
    <lineage>
        <taxon>Bacteria</taxon>
        <taxon>Pseudomonadati</taxon>
        <taxon>Pseudomonadota</taxon>
        <taxon>Gammaproteobacteria</taxon>
        <taxon>Candidatus Tenderiales</taxon>
        <taxon>Candidatus Tenderiaceae</taxon>
        <taxon>Candidatus Tenderia</taxon>
    </lineage>
</organism>
<dbReference type="PANTHER" id="PTHR46663">
    <property type="entry name" value="DIGUANYLATE CYCLASE DGCT-RELATED"/>
    <property type="match status" value="1"/>
</dbReference>
<feature type="non-terminal residue" evidence="6">
    <location>
        <position position="1"/>
    </location>
</feature>
<proteinExistence type="predicted"/>
<dbReference type="Gene3D" id="3.30.70.270">
    <property type="match status" value="1"/>
</dbReference>